<dbReference type="AlphaFoldDB" id="A0A7C8JQK2"/>
<evidence type="ECO:0000313" key="1">
    <source>
        <dbReference type="EMBL" id="KAF3132061.1"/>
    </source>
</evidence>
<proteinExistence type="predicted"/>
<accession>A0A7C8JQK2</accession>
<protein>
    <submittedName>
        <fullName evidence="1">Uncharacterized protein</fullName>
    </submittedName>
</protein>
<dbReference type="Proteomes" id="UP000480548">
    <property type="component" value="Unassembled WGS sequence"/>
</dbReference>
<evidence type="ECO:0000313" key="2">
    <source>
        <dbReference type="Proteomes" id="UP000480548"/>
    </source>
</evidence>
<organism evidence="1 2">
    <name type="scientific">Orbilia oligospora</name>
    <name type="common">Nematode-trapping fungus</name>
    <name type="synonym">Arthrobotrys oligospora</name>
    <dbReference type="NCBI Taxonomy" id="2813651"/>
    <lineage>
        <taxon>Eukaryota</taxon>
        <taxon>Fungi</taxon>
        <taxon>Dikarya</taxon>
        <taxon>Ascomycota</taxon>
        <taxon>Pezizomycotina</taxon>
        <taxon>Orbiliomycetes</taxon>
        <taxon>Orbiliales</taxon>
        <taxon>Orbiliaceae</taxon>
        <taxon>Orbilia</taxon>
    </lineage>
</organism>
<reference evidence="1 2" key="1">
    <citation type="submission" date="2019-06" db="EMBL/GenBank/DDBJ databases">
        <authorList>
            <person name="Palmer J.M."/>
        </authorList>
    </citation>
    <scope>NUCLEOTIDE SEQUENCE [LARGE SCALE GENOMIC DNA]</scope>
    <source>
        <strain evidence="1 2">TWF703</strain>
    </source>
</reference>
<dbReference type="EMBL" id="WIQZ01000046">
    <property type="protein sequence ID" value="KAF3132061.1"/>
    <property type="molecule type" value="Genomic_DNA"/>
</dbReference>
<sequence>MGTTLSCVWECDVALGSLLLPFHWDFSTIAKDEAPSIQGIKPLETLSRKHHNSTGPRWVVIDPMISGLNKDEPLEWCGEKSKIIERCVSSPLKEIAVMKAMWMVSRVLLPTPTNLVIIVAKVAEYFSAIRV</sequence>
<comment type="caution">
    <text evidence="1">The sequence shown here is derived from an EMBL/GenBank/DDBJ whole genome shotgun (WGS) entry which is preliminary data.</text>
</comment>
<gene>
    <name evidence="1" type="ORF">TWF703_007462</name>
</gene>
<name>A0A7C8JQK2_ORBOL</name>